<feature type="compositionally biased region" description="Polar residues" evidence="1">
    <location>
        <begin position="1"/>
        <end position="11"/>
    </location>
</feature>
<dbReference type="Proteomes" id="UP000030752">
    <property type="component" value="Unassembled WGS sequence"/>
</dbReference>
<dbReference type="CDD" id="cd14688">
    <property type="entry name" value="bZIP_YAP"/>
    <property type="match status" value="1"/>
</dbReference>
<dbReference type="InParanoid" id="W2SCU8"/>
<dbReference type="AlphaFoldDB" id="W2SCU8"/>
<evidence type="ECO:0000313" key="3">
    <source>
        <dbReference type="EMBL" id="ETN46517.1"/>
    </source>
</evidence>
<accession>W2SCU8</accession>
<feature type="compositionally biased region" description="Basic and acidic residues" evidence="1">
    <location>
        <begin position="38"/>
        <end position="50"/>
    </location>
</feature>
<feature type="domain" description="BZIP" evidence="2">
    <location>
        <begin position="48"/>
        <end position="63"/>
    </location>
</feature>
<dbReference type="Gene3D" id="1.20.5.170">
    <property type="match status" value="1"/>
</dbReference>
<evidence type="ECO:0000259" key="2">
    <source>
        <dbReference type="PROSITE" id="PS00036"/>
    </source>
</evidence>
<dbReference type="SUPFAM" id="SSF57959">
    <property type="entry name" value="Leucine zipper domain"/>
    <property type="match status" value="1"/>
</dbReference>
<gene>
    <name evidence="3" type="ORF">HMPREF1541_00702</name>
</gene>
<evidence type="ECO:0000256" key="1">
    <source>
        <dbReference type="SAM" id="MobiDB-lite"/>
    </source>
</evidence>
<feature type="region of interest" description="Disordered" evidence="1">
    <location>
        <begin position="238"/>
        <end position="262"/>
    </location>
</feature>
<dbReference type="PANTHER" id="PTHR39607">
    <property type="entry name" value="XANTHOCILLIN BIOSYNTHESIS CLUSTER TRANSCRIPTION FACTOR XANC-RELATED"/>
    <property type="match status" value="1"/>
</dbReference>
<sequence length="262" mass="29493">MQRSASYTYSQPMAGHSRYASTHATSSAFSASANPNEDWTKISDLAERRRIQNRIAQRNYRKKLKRRLEDLERRAGSSSASPEQQHSELASTSSSSKDSSSRQSHPMTRDSSKHSISHDVQHTSPELLPLDEQSSLFDSSRHLPISPPAYSTYPPTTSYLQHEYQHSPSYHTSQQNYFYEYQYPTDYSQSLPPTLPTMLPANYATKQEPAFGEDDIMNPFSMNYASLAGLDVSSTQAYTSPSAHSQVGLTTPFPRSRSPPHF</sequence>
<dbReference type="OrthoDB" id="194358at2759"/>
<dbReference type="eggNOG" id="ENOG502SQYS">
    <property type="taxonomic scope" value="Eukaryota"/>
</dbReference>
<feature type="compositionally biased region" description="Basic and acidic residues" evidence="1">
    <location>
        <begin position="107"/>
        <end position="121"/>
    </location>
</feature>
<feature type="compositionally biased region" description="Polar residues" evidence="1">
    <location>
        <begin position="238"/>
        <end position="249"/>
    </location>
</feature>
<dbReference type="STRING" id="1220924.W2SCU8"/>
<feature type="compositionally biased region" description="Low complexity" evidence="1">
    <location>
        <begin position="20"/>
        <end position="33"/>
    </location>
</feature>
<dbReference type="GO" id="GO:0003700">
    <property type="term" value="F:DNA-binding transcription factor activity"/>
    <property type="evidence" value="ECO:0007669"/>
    <property type="project" value="InterPro"/>
</dbReference>
<dbReference type="VEuPathDB" id="FungiDB:HMPREF1541_00702"/>
<proteinExistence type="predicted"/>
<feature type="region of interest" description="Disordered" evidence="1">
    <location>
        <begin position="1"/>
        <end position="121"/>
    </location>
</feature>
<dbReference type="PANTHER" id="PTHR39607:SF1">
    <property type="entry name" value="B-ZIP TRANSCRIPTION FACTOR (EUROFUNG)"/>
    <property type="match status" value="1"/>
</dbReference>
<dbReference type="InterPro" id="IPR046347">
    <property type="entry name" value="bZIP_sf"/>
</dbReference>
<dbReference type="InterPro" id="IPR052635">
    <property type="entry name" value="Sec_Metab_Biosynth_Reg"/>
</dbReference>
<dbReference type="GeneID" id="19968041"/>
<dbReference type="HOGENOM" id="CLU_059772_0_0_1"/>
<dbReference type="RefSeq" id="XP_008711229.1">
    <property type="nucleotide sequence ID" value="XM_008713007.1"/>
</dbReference>
<feature type="compositionally biased region" description="Low complexity" evidence="1">
    <location>
        <begin position="87"/>
        <end position="104"/>
    </location>
</feature>
<dbReference type="InterPro" id="IPR004827">
    <property type="entry name" value="bZIP"/>
</dbReference>
<keyword evidence="4" id="KW-1185">Reference proteome</keyword>
<protein>
    <recommendedName>
        <fullName evidence="2">BZIP domain-containing protein</fullName>
    </recommendedName>
</protein>
<dbReference type="EMBL" id="KB822711">
    <property type="protein sequence ID" value="ETN46517.1"/>
    <property type="molecule type" value="Genomic_DNA"/>
</dbReference>
<dbReference type="PROSITE" id="PS00036">
    <property type="entry name" value="BZIP_BASIC"/>
    <property type="match status" value="1"/>
</dbReference>
<evidence type="ECO:0000313" key="4">
    <source>
        <dbReference type="Proteomes" id="UP000030752"/>
    </source>
</evidence>
<reference evidence="3 4" key="1">
    <citation type="submission" date="2013-03" db="EMBL/GenBank/DDBJ databases">
        <title>The Genome Sequence of Phialophora europaea CBS 101466.</title>
        <authorList>
            <consortium name="The Broad Institute Genomics Platform"/>
            <person name="Cuomo C."/>
            <person name="de Hoog S."/>
            <person name="Gorbushina A."/>
            <person name="Walker B."/>
            <person name="Young S.K."/>
            <person name="Zeng Q."/>
            <person name="Gargeya S."/>
            <person name="Fitzgerald M."/>
            <person name="Haas B."/>
            <person name="Abouelleil A."/>
            <person name="Allen A.W."/>
            <person name="Alvarado L."/>
            <person name="Arachchi H.M."/>
            <person name="Berlin A.M."/>
            <person name="Chapman S.B."/>
            <person name="Gainer-Dewar J."/>
            <person name="Goldberg J."/>
            <person name="Griggs A."/>
            <person name="Gujja S."/>
            <person name="Hansen M."/>
            <person name="Howarth C."/>
            <person name="Imamovic A."/>
            <person name="Ireland A."/>
            <person name="Larimer J."/>
            <person name="McCowan C."/>
            <person name="Murphy C."/>
            <person name="Pearson M."/>
            <person name="Poon T.W."/>
            <person name="Priest M."/>
            <person name="Roberts A."/>
            <person name="Saif S."/>
            <person name="Shea T."/>
            <person name="Sisk P."/>
            <person name="Sykes S."/>
            <person name="Wortman J."/>
            <person name="Nusbaum C."/>
            <person name="Birren B."/>
        </authorList>
    </citation>
    <scope>NUCLEOTIDE SEQUENCE [LARGE SCALE GENOMIC DNA]</scope>
    <source>
        <strain evidence="3 4">CBS 101466</strain>
    </source>
</reference>
<name>W2SCU8_CYPE1</name>
<organism evidence="3 4">
    <name type="scientific">Cyphellophora europaea (strain CBS 101466)</name>
    <name type="common">Phialophora europaea</name>
    <dbReference type="NCBI Taxonomy" id="1220924"/>
    <lineage>
        <taxon>Eukaryota</taxon>
        <taxon>Fungi</taxon>
        <taxon>Dikarya</taxon>
        <taxon>Ascomycota</taxon>
        <taxon>Pezizomycotina</taxon>
        <taxon>Eurotiomycetes</taxon>
        <taxon>Chaetothyriomycetidae</taxon>
        <taxon>Chaetothyriales</taxon>
        <taxon>Cyphellophoraceae</taxon>
        <taxon>Cyphellophora</taxon>
    </lineage>
</organism>